<sequence>MRFSAFLYRYRVLVNFLQLQYQGKDFSPFETHPKTMGFAVASLFLYCLTHDAGLSLTSSHLKPAYYARVVHGGMALSGSLLAVSLASIIFHGPVWLPLYFLYIMFSSKQMMRYRLDMLWSWLRKKLMAGFHSGPHLPKRALLPI</sequence>
<dbReference type="EMBL" id="CM037162">
    <property type="protein sequence ID" value="KAH7863102.1"/>
    <property type="molecule type" value="Genomic_DNA"/>
</dbReference>
<organism evidence="1 2">
    <name type="scientific">Vaccinium darrowii</name>
    <dbReference type="NCBI Taxonomy" id="229202"/>
    <lineage>
        <taxon>Eukaryota</taxon>
        <taxon>Viridiplantae</taxon>
        <taxon>Streptophyta</taxon>
        <taxon>Embryophyta</taxon>
        <taxon>Tracheophyta</taxon>
        <taxon>Spermatophyta</taxon>
        <taxon>Magnoliopsida</taxon>
        <taxon>eudicotyledons</taxon>
        <taxon>Gunneridae</taxon>
        <taxon>Pentapetalae</taxon>
        <taxon>asterids</taxon>
        <taxon>Ericales</taxon>
        <taxon>Ericaceae</taxon>
        <taxon>Vaccinioideae</taxon>
        <taxon>Vaccinieae</taxon>
        <taxon>Vaccinium</taxon>
    </lineage>
</organism>
<protein>
    <submittedName>
        <fullName evidence="1">Uncharacterized protein</fullName>
    </submittedName>
</protein>
<comment type="caution">
    <text evidence="1">The sequence shown here is derived from an EMBL/GenBank/DDBJ whole genome shotgun (WGS) entry which is preliminary data.</text>
</comment>
<reference evidence="1 2" key="1">
    <citation type="journal article" date="2021" name="Hortic Res">
        <title>High-quality reference genome and annotation aids understanding of berry development for evergreen blueberry (Vaccinium darrowii).</title>
        <authorList>
            <person name="Yu J."/>
            <person name="Hulse-Kemp A.M."/>
            <person name="Babiker E."/>
            <person name="Staton M."/>
        </authorList>
    </citation>
    <scope>NUCLEOTIDE SEQUENCE [LARGE SCALE GENOMIC DNA]</scope>
    <source>
        <strain evidence="2">cv. NJ 8807/NJ 8810</strain>
        <tissue evidence="1">Young leaf</tissue>
    </source>
</reference>
<keyword evidence="2" id="KW-1185">Reference proteome</keyword>
<evidence type="ECO:0000313" key="2">
    <source>
        <dbReference type="Proteomes" id="UP000828048"/>
    </source>
</evidence>
<gene>
    <name evidence="1" type="ORF">Vadar_013371</name>
</gene>
<evidence type="ECO:0000313" key="1">
    <source>
        <dbReference type="EMBL" id="KAH7863102.1"/>
    </source>
</evidence>
<proteinExistence type="predicted"/>
<accession>A0ACB7ZCD7</accession>
<dbReference type="Proteomes" id="UP000828048">
    <property type="component" value="Chromosome 12"/>
</dbReference>
<name>A0ACB7ZCD7_9ERIC</name>